<evidence type="ECO:0000313" key="1">
    <source>
        <dbReference type="EMBL" id="GIY15555.1"/>
    </source>
</evidence>
<proteinExistence type="predicted"/>
<organism evidence="1 2">
    <name type="scientific">Caerostris darwini</name>
    <dbReference type="NCBI Taxonomy" id="1538125"/>
    <lineage>
        <taxon>Eukaryota</taxon>
        <taxon>Metazoa</taxon>
        <taxon>Ecdysozoa</taxon>
        <taxon>Arthropoda</taxon>
        <taxon>Chelicerata</taxon>
        <taxon>Arachnida</taxon>
        <taxon>Araneae</taxon>
        <taxon>Araneomorphae</taxon>
        <taxon>Entelegynae</taxon>
        <taxon>Araneoidea</taxon>
        <taxon>Araneidae</taxon>
        <taxon>Caerostris</taxon>
    </lineage>
</organism>
<evidence type="ECO:0000313" key="2">
    <source>
        <dbReference type="Proteomes" id="UP001054837"/>
    </source>
</evidence>
<reference evidence="1 2" key="1">
    <citation type="submission" date="2021-06" db="EMBL/GenBank/DDBJ databases">
        <title>Caerostris darwini draft genome.</title>
        <authorList>
            <person name="Kono N."/>
            <person name="Arakawa K."/>
        </authorList>
    </citation>
    <scope>NUCLEOTIDE SEQUENCE [LARGE SCALE GENOMIC DNA]</scope>
</reference>
<sequence length="120" mass="13534">MRKDGAEQSENGEVKSSESSIKNLFFPPLHSLSESISAPRKGPPYEFHSLEHSVITTFVMGVPEEVVKKLHRRLPLGHHRLRRALMYVSEVRAPLSQEASKGFLEIFPPGPTRGRQPHLI</sequence>
<keyword evidence="2" id="KW-1185">Reference proteome</keyword>
<dbReference type="Proteomes" id="UP001054837">
    <property type="component" value="Unassembled WGS sequence"/>
</dbReference>
<protein>
    <submittedName>
        <fullName evidence="1">Uncharacterized protein</fullName>
    </submittedName>
</protein>
<dbReference type="AlphaFoldDB" id="A0AAV4R1H7"/>
<name>A0AAV4R1H7_9ARAC</name>
<accession>A0AAV4R1H7</accession>
<gene>
    <name evidence="1" type="ORF">CDAR_41471</name>
</gene>
<comment type="caution">
    <text evidence="1">The sequence shown here is derived from an EMBL/GenBank/DDBJ whole genome shotgun (WGS) entry which is preliminary data.</text>
</comment>
<dbReference type="EMBL" id="BPLQ01005539">
    <property type="protein sequence ID" value="GIY15555.1"/>
    <property type="molecule type" value="Genomic_DNA"/>
</dbReference>